<protein>
    <recommendedName>
        <fullName evidence="3">Phospholipase B-like</fullName>
    </recommendedName>
</protein>
<keyword evidence="2" id="KW-1185">Reference proteome</keyword>
<gene>
    <name evidence="1" type="ORF">PCOR1329_LOCUS8797</name>
</gene>
<evidence type="ECO:0000313" key="2">
    <source>
        <dbReference type="Proteomes" id="UP001189429"/>
    </source>
</evidence>
<evidence type="ECO:0000313" key="1">
    <source>
        <dbReference type="EMBL" id="CAK0800732.1"/>
    </source>
</evidence>
<proteinExistence type="predicted"/>
<organism evidence="1 2">
    <name type="scientific">Prorocentrum cordatum</name>
    <dbReference type="NCBI Taxonomy" id="2364126"/>
    <lineage>
        <taxon>Eukaryota</taxon>
        <taxon>Sar</taxon>
        <taxon>Alveolata</taxon>
        <taxon>Dinophyceae</taxon>
        <taxon>Prorocentrales</taxon>
        <taxon>Prorocentraceae</taxon>
        <taxon>Prorocentrum</taxon>
    </lineage>
</organism>
<dbReference type="EMBL" id="CAUYUJ010002426">
    <property type="protein sequence ID" value="CAK0800732.1"/>
    <property type="molecule type" value="Genomic_DNA"/>
</dbReference>
<dbReference type="Proteomes" id="UP001189429">
    <property type="component" value="Unassembled WGS sequence"/>
</dbReference>
<sequence length="191" mass="20847">MRDKLGLIAHETSLQRDIPVAAGAIDHSSMVISGNDDEVNPVPQTGSQIGLCLAPRDFNDCYTPDINKWSSEFMDKNSTYGFLKTRSPALVMHEEVVLSLAAFVDDVTKTHVWLGTPTPVEATVKINAASEMLEREPGDGGWHLNAGRPNHLLSLQGTGAKATTWKLQTKQSNMRMFGPYLASDGARSHDL</sequence>
<comment type="caution">
    <text evidence="1">The sequence shown here is derived from an EMBL/GenBank/DDBJ whole genome shotgun (WGS) entry which is preliminary data.</text>
</comment>
<reference evidence="1" key="1">
    <citation type="submission" date="2023-10" db="EMBL/GenBank/DDBJ databases">
        <authorList>
            <person name="Chen Y."/>
            <person name="Shah S."/>
            <person name="Dougan E. K."/>
            <person name="Thang M."/>
            <person name="Chan C."/>
        </authorList>
    </citation>
    <scope>NUCLEOTIDE SEQUENCE [LARGE SCALE GENOMIC DNA]</scope>
</reference>
<accession>A0ABN9QBV9</accession>
<evidence type="ECO:0008006" key="3">
    <source>
        <dbReference type="Google" id="ProtNLM"/>
    </source>
</evidence>
<name>A0ABN9QBV9_9DINO</name>